<keyword evidence="4" id="KW-1185">Reference proteome</keyword>
<dbReference type="PANTHER" id="PTHR38730:SF1">
    <property type="entry name" value="SLL7028 PROTEIN"/>
    <property type="match status" value="1"/>
</dbReference>
<evidence type="ECO:0008006" key="5">
    <source>
        <dbReference type="Google" id="ProtNLM"/>
    </source>
</evidence>
<dbReference type="OrthoDB" id="9809382at2"/>
<dbReference type="RefSeq" id="WP_119052220.1">
    <property type="nucleotide sequence ID" value="NZ_CP032157.1"/>
</dbReference>
<name>A0A3B7MSK2_9BACT</name>
<sequence length="411" mass="46984">MPPVVDHSRILEEVTRTSIALLLQEPFYSHFFSTLNKEVVAPDDVIQTMAVGLRERKHVLYINPVFWDQFFTDKRHRYGVVKHEILHIVYKHTLANIKGLNRRLVNIAMDIVVNQYIDKAQLPPESIFREDFPELQLASDGSWRYYYEKLLHLQQNLDTLFAGTASAAALQSIRDSSHGLDRHGAWEEISALDEIEKGLLDADIDNLVHIARAKTNEKSYGKLPAGFKAYLNQLLYKAKPLVDWRRVIKLFSESSSKTRIRNTLKRPSKRYGTNPGIRVRRLKKLLVAVDTSGSINKDELHDFFNEIHHLWRGGAEILVIECDASVKRTYAYQGIAPAFVLGRGGTNFNPPIEYGNKEFYPDGLIYFTDGVAHPPTAIPRFPVLWVISRHGIQPDSTTFQQLPGRKARLMA</sequence>
<evidence type="ECO:0000313" key="4">
    <source>
        <dbReference type="Proteomes" id="UP000263900"/>
    </source>
</evidence>
<evidence type="ECO:0000259" key="1">
    <source>
        <dbReference type="Pfam" id="PF09967"/>
    </source>
</evidence>
<dbReference type="Proteomes" id="UP000263900">
    <property type="component" value="Chromosome"/>
</dbReference>
<proteinExistence type="predicted"/>
<dbReference type="Pfam" id="PF09967">
    <property type="entry name" value="DUF2201"/>
    <property type="match status" value="1"/>
</dbReference>
<dbReference type="InterPro" id="IPR025154">
    <property type="entry name" value="Put_metallopeptidase_dom"/>
</dbReference>
<organism evidence="3 4">
    <name type="scientific">Paraflavitalea soli</name>
    <dbReference type="NCBI Taxonomy" id="2315862"/>
    <lineage>
        <taxon>Bacteria</taxon>
        <taxon>Pseudomonadati</taxon>
        <taxon>Bacteroidota</taxon>
        <taxon>Chitinophagia</taxon>
        <taxon>Chitinophagales</taxon>
        <taxon>Chitinophagaceae</taxon>
        <taxon>Paraflavitalea</taxon>
    </lineage>
</organism>
<gene>
    <name evidence="3" type="ORF">D3H65_21125</name>
</gene>
<dbReference type="AlphaFoldDB" id="A0A3B7MSK2"/>
<feature type="domain" description="Putative metallopeptidase" evidence="2">
    <location>
        <begin position="57"/>
        <end position="271"/>
    </location>
</feature>
<feature type="domain" description="VWA-like" evidence="1">
    <location>
        <begin position="286"/>
        <end position="389"/>
    </location>
</feature>
<evidence type="ECO:0000259" key="2">
    <source>
        <dbReference type="Pfam" id="PF13203"/>
    </source>
</evidence>
<dbReference type="Pfam" id="PF13203">
    <property type="entry name" value="DUF2201_N"/>
    <property type="match status" value="1"/>
</dbReference>
<protein>
    <recommendedName>
        <fullName evidence="5">Metallopeptidase domain-containing protein</fullName>
    </recommendedName>
</protein>
<dbReference type="EMBL" id="CP032157">
    <property type="protein sequence ID" value="AXY76343.1"/>
    <property type="molecule type" value="Genomic_DNA"/>
</dbReference>
<dbReference type="InterPro" id="IPR018698">
    <property type="entry name" value="VWA-like_dom"/>
</dbReference>
<dbReference type="KEGG" id="pseg:D3H65_21125"/>
<accession>A0A3B7MSK2</accession>
<evidence type="ECO:0000313" key="3">
    <source>
        <dbReference type="EMBL" id="AXY76343.1"/>
    </source>
</evidence>
<reference evidence="3 4" key="1">
    <citation type="submission" date="2018-09" db="EMBL/GenBank/DDBJ databases">
        <title>Genome sequencing of strain 6GH32-13.</title>
        <authorList>
            <person name="Weon H.-Y."/>
            <person name="Heo J."/>
            <person name="Kwon S.-W."/>
        </authorList>
    </citation>
    <scope>NUCLEOTIDE SEQUENCE [LARGE SCALE GENOMIC DNA]</scope>
    <source>
        <strain evidence="3 4">5GH32-13</strain>
    </source>
</reference>
<dbReference type="PANTHER" id="PTHR38730">
    <property type="entry name" value="SLL7028 PROTEIN"/>
    <property type="match status" value="1"/>
</dbReference>